<keyword evidence="2" id="KW-1185">Reference proteome</keyword>
<organism evidence="1 2">
    <name type="scientific">Pseudonocardia nematodicida</name>
    <dbReference type="NCBI Taxonomy" id="1206997"/>
    <lineage>
        <taxon>Bacteria</taxon>
        <taxon>Bacillati</taxon>
        <taxon>Actinomycetota</taxon>
        <taxon>Actinomycetes</taxon>
        <taxon>Pseudonocardiales</taxon>
        <taxon>Pseudonocardiaceae</taxon>
        <taxon>Pseudonocardia</taxon>
    </lineage>
</organism>
<dbReference type="Proteomes" id="UP001494902">
    <property type="component" value="Unassembled WGS sequence"/>
</dbReference>
<gene>
    <name evidence="1" type="ORF">WIS52_16315</name>
</gene>
<protein>
    <submittedName>
        <fullName evidence="1">SIMPL domain-containing protein</fullName>
    </submittedName>
</protein>
<dbReference type="Gene3D" id="3.30.110.170">
    <property type="entry name" value="Protein of unknown function (DUF541), domain 1"/>
    <property type="match status" value="1"/>
</dbReference>
<comment type="caution">
    <text evidence="1">The sequence shown here is derived from an EMBL/GenBank/DDBJ whole genome shotgun (WGS) entry which is preliminary data.</text>
</comment>
<dbReference type="RefSeq" id="WP_349299107.1">
    <property type="nucleotide sequence ID" value="NZ_JBEDNQ010000006.1"/>
</dbReference>
<proteinExistence type="predicted"/>
<dbReference type="PANTHER" id="PTHR34387">
    <property type="entry name" value="SLR1258 PROTEIN"/>
    <property type="match status" value="1"/>
</dbReference>
<reference evidence="1 2" key="1">
    <citation type="submission" date="2024-03" db="EMBL/GenBank/DDBJ databases">
        <title>Draft genome sequence of Pseudonocardia nematodicida JCM 31783.</title>
        <authorList>
            <person name="Butdee W."/>
            <person name="Duangmal K."/>
        </authorList>
    </citation>
    <scope>NUCLEOTIDE SEQUENCE [LARGE SCALE GENOMIC DNA]</scope>
    <source>
        <strain evidence="1 2">JCM 31783</strain>
    </source>
</reference>
<accession>A0ABV1KCL2</accession>
<evidence type="ECO:0000313" key="1">
    <source>
        <dbReference type="EMBL" id="MEQ3552039.1"/>
    </source>
</evidence>
<name>A0ABV1KCL2_9PSEU</name>
<dbReference type="Pfam" id="PF04402">
    <property type="entry name" value="SIMPL"/>
    <property type="match status" value="1"/>
</dbReference>
<evidence type="ECO:0000313" key="2">
    <source>
        <dbReference type="Proteomes" id="UP001494902"/>
    </source>
</evidence>
<dbReference type="EMBL" id="JBEDNQ010000006">
    <property type="protein sequence ID" value="MEQ3552039.1"/>
    <property type="molecule type" value="Genomic_DNA"/>
</dbReference>
<dbReference type="PANTHER" id="PTHR34387:SF2">
    <property type="entry name" value="SLR1258 PROTEIN"/>
    <property type="match status" value="1"/>
</dbReference>
<dbReference type="InterPro" id="IPR052022">
    <property type="entry name" value="26kDa_periplasmic_antigen"/>
</dbReference>
<dbReference type="Gene3D" id="3.30.70.2970">
    <property type="entry name" value="Protein of unknown function (DUF541), domain 2"/>
    <property type="match status" value="1"/>
</dbReference>
<dbReference type="InterPro" id="IPR007497">
    <property type="entry name" value="SIMPL/DUF541"/>
</dbReference>
<sequence>MNETGNEVVIRVRGEHEREVPAERGTAQLVVHAQGPEPGPVRSQVQADSASVLADVRAWHDPEAGPVRRIVVDQVRTSVQQPSHRGRPRPPIHHASVSVSVEFDDVARLGSWLSALNGVGSVGVRGIGWDLADDHRRGLEREARQEAVRQARERAQDYADALDLGTVRPRSIADVGLLEGRPAPFAVARSLAAPAAGGASESDDGLGALLEPDDVTIRATVEAEFVV</sequence>